<dbReference type="EC" id="4.2.2.-" evidence="4"/>
<evidence type="ECO:0000313" key="5">
    <source>
        <dbReference type="Proteomes" id="UP001162030"/>
    </source>
</evidence>
<evidence type="ECO:0000259" key="3">
    <source>
        <dbReference type="Pfam" id="PF01464"/>
    </source>
</evidence>
<evidence type="ECO:0000256" key="2">
    <source>
        <dbReference type="SAM" id="MobiDB-lite"/>
    </source>
</evidence>
<dbReference type="Proteomes" id="UP001162030">
    <property type="component" value="Chromosome"/>
</dbReference>
<accession>A0ABM9HX77</accession>
<keyword evidence="4" id="KW-0456">Lyase</keyword>
<dbReference type="InterPro" id="IPR000189">
    <property type="entry name" value="Transglyc_AS"/>
</dbReference>
<dbReference type="GO" id="GO:0016829">
    <property type="term" value="F:lyase activity"/>
    <property type="evidence" value="ECO:0007669"/>
    <property type="project" value="UniProtKB-KW"/>
</dbReference>
<dbReference type="Gene3D" id="1.10.530.10">
    <property type="match status" value="1"/>
</dbReference>
<keyword evidence="5" id="KW-1185">Reference proteome</keyword>
<evidence type="ECO:0000313" key="4">
    <source>
        <dbReference type="EMBL" id="CAI8737855.1"/>
    </source>
</evidence>
<organism evidence="4 5">
    <name type="scientific">Methylocaldum szegediense</name>
    <dbReference type="NCBI Taxonomy" id="73780"/>
    <lineage>
        <taxon>Bacteria</taxon>
        <taxon>Pseudomonadati</taxon>
        <taxon>Pseudomonadota</taxon>
        <taxon>Gammaproteobacteria</taxon>
        <taxon>Methylococcales</taxon>
        <taxon>Methylococcaceae</taxon>
        <taxon>Methylocaldum</taxon>
    </lineage>
</organism>
<dbReference type="EMBL" id="OX458333">
    <property type="protein sequence ID" value="CAI8737855.1"/>
    <property type="molecule type" value="Genomic_DNA"/>
</dbReference>
<evidence type="ECO:0000256" key="1">
    <source>
        <dbReference type="ARBA" id="ARBA00007734"/>
    </source>
</evidence>
<feature type="compositionally biased region" description="Polar residues" evidence="2">
    <location>
        <begin position="437"/>
        <end position="448"/>
    </location>
</feature>
<dbReference type="InterPro" id="IPR023346">
    <property type="entry name" value="Lysozyme-like_dom_sf"/>
</dbReference>
<comment type="similarity">
    <text evidence="1">Belongs to the transglycosylase Slt family.</text>
</comment>
<dbReference type="PANTHER" id="PTHR37423">
    <property type="entry name" value="SOLUBLE LYTIC MUREIN TRANSGLYCOSYLASE-RELATED"/>
    <property type="match status" value="1"/>
</dbReference>
<dbReference type="RefSeq" id="WP_051331744.1">
    <property type="nucleotide sequence ID" value="NZ_OX458333.1"/>
</dbReference>
<sequence length="464" mass="52459">MTQRLIQRLLVVLPVLLADGCSAPSTKIQRIHHGNFDQKAVAPTPSNTGSIFSVKRSPGKPSRYNASAYIPVASGVFPKPPGLEPQVAFWRNVYSVWSRSQVVLHDNRFMDLIYEVIDLPGEIKEGYTPIQKALVEERKAYWQFRLRDLEQKVTFGRPLTADDRKLALKISPNGNLRTLLAGASERLRAQRGLRERFKRGLEISGRYDRHFREIFRRAGLPEDLAFLPHVESSFQANARSSAGAVGVWQFTRAAAERFMSVNSAIDERLDPIASAQGAARYLRYAYDKLGSWPLAITSYNHGIGGMMRAKQSFGHDFMRIVAEYDHPLFGFASRNFYAEFLAAREIALQPERFFAEGIRYEKPLNWDRVVLTQNTPVSTLARHYETDKSQLFALNAAWTESAKSDRTPLPAGTTVWLPPGTLQQLAQRAERNRLVAQNQPILPTSPNVRVNLPENRRTPRSAMP</sequence>
<feature type="region of interest" description="Disordered" evidence="2">
    <location>
        <begin position="437"/>
        <end position="464"/>
    </location>
</feature>
<dbReference type="SUPFAM" id="SSF53955">
    <property type="entry name" value="Lysozyme-like"/>
    <property type="match status" value="1"/>
</dbReference>
<dbReference type="Pfam" id="PF01464">
    <property type="entry name" value="SLT"/>
    <property type="match status" value="1"/>
</dbReference>
<name>A0ABM9HX77_9GAMM</name>
<dbReference type="InterPro" id="IPR008258">
    <property type="entry name" value="Transglycosylase_SLT_dom_1"/>
</dbReference>
<reference evidence="4 5" key="1">
    <citation type="submission" date="2023-03" db="EMBL/GenBank/DDBJ databases">
        <authorList>
            <person name="Pearce D."/>
        </authorList>
    </citation>
    <scope>NUCLEOTIDE SEQUENCE [LARGE SCALE GENOMIC DNA]</scope>
    <source>
        <strain evidence="4">Msz</strain>
    </source>
</reference>
<dbReference type="PROSITE" id="PS00922">
    <property type="entry name" value="TRANSGLYCOSYLASE"/>
    <property type="match status" value="1"/>
</dbReference>
<gene>
    <name evidence="4" type="ORF">MSZNOR_0407</name>
</gene>
<dbReference type="PANTHER" id="PTHR37423:SF2">
    <property type="entry name" value="MEMBRANE-BOUND LYTIC MUREIN TRANSGLYCOSYLASE C"/>
    <property type="match status" value="1"/>
</dbReference>
<feature type="domain" description="Transglycosylase SLT" evidence="3">
    <location>
        <begin position="220"/>
        <end position="314"/>
    </location>
</feature>
<dbReference type="CDD" id="cd16894">
    <property type="entry name" value="MltD-like"/>
    <property type="match status" value="1"/>
</dbReference>
<protein>
    <submittedName>
        <fullName evidence="4">Membrane-bound lytic murein transglycosylase D</fullName>
        <ecNumber evidence="4">4.2.2.-</ecNumber>
    </submittedName>
</protein>
<proteinExistence type="inferred from homology"/>